<gene>
    <name evidence="1" type="ORF">GUJ93_ZPchr0010g8929</name>
</gene>
<dbReference type="Proteomes" id="UP000729402">
    <property type="component" value="Unassembled WGS sequence"/>
</dbReference>
<reference evidence="1" key="1">
    <citation type="journal article" date="2021" name="bioRxiv">
        <title>Whole Genome Assembly and Annotation of Northern Wild Rice, Zizania palustris L., Supports a Whole Genome Duplication in the Zizania Genus.</title>
        <authorList>
            <person name="Haas M."/>
            <person name="Kono T."/>
            <person name="Macchietto M."/>
            <person name="Millas R."/>
            <person name="McGilp L."/>
            <person name="Shao M."/>
            <person name="Duquette J."/>
            <person name="Hirsch C.N."/>
            <person name="Kimball J."/>
        </authorList>
    </citation>
    <scope>NUCLEOTIDE SEQUENCE</scope>
    <source>
        <tissue evidence="1">Fresh leaf tissue</tissue>
    </source>
</reference>
<protein>
    <submittedName>
        <fullName evidence="1">Uncharacterized protein</fullName>
    </submittedName>
</protein>
<dbReference type="AlphaFoldDB" id="A0A8J5WCC7"/>
<organism evidence="1 2">
    <name type="scientific">Zizania palustris</name>
    <name type="common">Northern wild rice</name>
    <dbReference type="NCBI Taxonomy" id="103762"/>
    <lineage>
        <taxon>Eukaryota</taxon>
        <taxon>Viridiplantae</taxon>
        <taxon>Streptophyta</taxon>
        <taxon>Embryophyta</taxon>
        <taxon>Tracheophyta</taxon>
        <taxon>Spermatophyta</taxon>
        <taxon>Magnoliopsida</taxon>
        <taxon>Liliopsida</taxon>
        <taxon>Poales</taxon>
        <taxon>Poaceae</taxon>
        <taxon>BOP clade</taxon>
        <taxon>Oryzoideae</taxon>
        <taxon>Oryzeae</taxon>
        <taxon>Zizaniinae</taxon>
        <taxon>Zizania</taxon>
    </lineage>
</organism>
<reference evidence="1" key="2">
    <citation type="submission" date="2021-02" db="EMBL/GenBank/DDBJ databases">
        <authorList>
            <person name="Kimball J.A."/>
            <person name="Haas M.W."/>
            <person name="Macchietto M."/>
            <person name="Kono T."/>
            <person name="Duquette J."/>
            <person name="Shao M."/>
        </authorList>
    </citation>
    <scope>NUCLEOTIDE SEQUENCE</scope>
    <source>
        <tissue evidence="1">Fresh leaf tissue</tissue>
    </source>
</reference>
<name>A0A8J5WCC7_ZIZPA</name>
<evidence type="ECO:0000313" key="1">
    <source>
        <dbReference type="EMBL" id="KAG8086319.1"/>
    </source>
</evidence>
<comment type="caution">
    <text evidence="1">The sequence shown here is derived from an EMBL/GenBank/DDBJ whole genome shotgun (WGS) entry which is preliminary data.</text>
</comment>
<evidence type="ECO:0000313" key="2">
    <source>
        <dbReference type="Proteomes" id="UP000729402"/>
    </source>
</evidence>
<proteinExistence type="predicted"/>
<accession>A0A8J5WCC7</accession>
<dbReference type="EMBL" id="JAAALK010000082">
    <property type="protein sequence ID" value="KAG8086319.1"/>
    <property type="molecule type" value="Genomic_DNA"/>
</dbReference>
<sequence length="120" mass="12725">MNAPVSFGEWWSGGAVEGGSLARARAEEAVGERVSASCAHGARVPSRQTAVRRASAALRWQLASRAPPRTLSVKRMIEIVAVWGVRAYVDPACVSACMIHPGSFALVTSQDRPSACSKCQ</sequence>
<keyword evidence="2" id="KW-1185">Reference proteome</keyword>